<dbReference type="PANTHER" id="PTHR30435:SF19">
    <property type="entry name" value="FLAGELLAR BASAL-BODY ROD PROTEIN FLGG"/>
    <property type="match status" value="1"/>
</dbReference>
<dbReference type="InterPro" id="IPR053967">
    <property type="entry name" value="LlgE_F_G-like_D1"/>
</dbReference>
<comment type="caution">
    <text evidence="10">The sequence shown here is derived from an EMBL/GenBank/DDBJ whole genome shotgun (WGS) entry which is preliminary data.</text>
</comment>
<dbReference type="PANTHER" id="PTHR30435">
    <property type="entry name" value="FLAGELLAR PROTEIN"/>
    <property type="match status" value="1"/>
</dbReference>
<evidence type="ECO:0000256" key="5">
    <source>
        <dbReference type="NCBIfam" id="TIGR02488"/>
    </source>
</evidence>
<keyword evidence="4 6" id="KW-0975">Bacterial flagellum</keyword>
<keyword evidence="10" id="KW-0282">Flagellum</keyword>
<dbReference type="InterPro" id="IPR001444">
    <property type="entry name" value="Flag_bb_rod_N"/>
</dbReference>
<evidence type="ECO:0000313" key="10">
    <source>
        <dbReference type="EMBL" id="PZO86520.1"/>
    </source>
</evidence>
<dbReference type="NCBIfam" id="TIGR03506">
    <property type="entry name" value="FlgEFG_subfam"/>
    <property type="match status" value="2"/>
</dbReference>
<dbReference type="GO" id="GO:0009426">
    <property type="term" value="C:bacterial-type flagellum basal body, distal rod"/>
    <property type="evidence" value="ECO:0007669"/>
    <property type="project" value="UniProtKB-UniRule"/>
</dbReference>
<feature type="domain" description="Flagellar hook protein FlgE/F/G-like D1" evidence="9">
    <location>
        <begin position="97"/>
        <end position="159"/>
    </location>
</feature>
<accession>A0A2W4ZW52</accession>
<dbReference type="Pfam" id="PF06429">
    <property type="entry name" value="Flg_bbr_C"/>
    <property type="match status" value="1"/>
</dbReference>
<reference evidence="10 11" key="1">
    <citation type="submission" date="2017-08" db="EMBL/GenBank/DDBJ databases">
        <title>Infants hospitalized years apart are colonized by the same room-sourced microbial strains.</title>
        <authorList>
            <person name="Brooks B."/>
            <person name="Olm M.R."/>
            <person name="Firek B.A."/>
            <person name="Baker R."/>
            <person name="Thomas B.C."/>
            <person name="Morowitz M.J."/>
            <person name="Banfield J.F."/>
        </authorList>
    </citation>
    <scope>NUCLEOTIDE SEQUENCE [LARGE SCALE GENOMIC DNA]</scope>
    <source>
        <strain evidence="10">S2_018_000_R2_104</strain>
    </source>
</reference>
<evidence type="ECO:0000313" key="11">
    <source>
        <dbReference type="Proteomes" id="UP000249557"/>
    </source>
</evidence>
<evidence type="ECO:0000256" key="4">
    <source>
        <dbReference type="ARBA" id="ARBA00023143"/>
    </source>
</evidence>
<dbReference type="GO" id="GO:0071978">
    <property type="term" value="P:bacterial-type flagellum-dependent swarming motility"/>
    <property type="evidence" value="ECO:0007669"/>
    <property type="project" value="TreeGrafter"/>
</dbReference>
<evidence type="ECO:0000259" key="9">
    <source>
        <dbReference type="Pfam" id="PF22692"/>
    </source>
</evidence>
<evidence type="ECO:0000259" key="8">
    <source>
        <dbReference type="Pfam" id="PF06429"/>
    </source>
</evidence>
<evidence type="ECO:0000256" key="2">
    <source>
        <dbReference type="ARBA" id="ARBA00009677"/>
    </source>
</evidence>
<dbReference type="NCBIfam" id="TIGR02488">
    <property type="entry name" value="flgG_G_neg"/>
    <property type="match status" value="1"/>
</dbReference>
<proteinExistence type="inferred from homology"/>
<keyword evidence="10" id="KW-0969">Cilium</keyword>
<dbReference type="SUPFAM" id="SSF117143">
    <property type="entry name" value="Flagellar hook protein flgE"/>
    <property type="match status" value="1"/>
</dbReference>
<evidence type="ECO:0000259" key="7">
    <source>
        <dbReference type="Pfam" id="PF00460"/>
    </source>
</evidence>
<dbReference type="InterPro" id="IPR020013">
    <property type="entry name" value="Flagellar_FlgE/F/G"/>
</dbReference>
<dbReference type="InterPro" id="IPR012834">
    <property type="entry name" value="FlgG_G_neg"/>
</dbReference>
<feature type="domain" description="Flagellar basal-body/hook protein C-terminal" evidence="8">
    <location>
        <begin position="216"/>
        <end position="261"/>
    </location>
</feature>
<dbReference type="Proteomes" id="UP000249557">
    <property type="component" value="Unassembled WGS sequence"/>
</dbReference>
<gene>
    <name evidence="10" type="primary">flgG</name>
    <name evidence="10" type="ORF">DI626_06305</name>
</gene>
<dbReference type="InterPro" id="IPR037925">
    <property type="entry name" value="FlgE/F/G-like"/>
</dbReference>
<dbReference type="AlphaFoldDB" id="A0A2W4ZW52"/>
<comment type="similarity">
    <text evidence="2 6">Belongs to the flagella basal body rod proteins family.</text>
</comment>
<evidence type="ECO:0000256" key="6">
    <source>
        <dbReference type="RuleBase" id="RU362116"/>
    </source>
</evidence>
<name>A0A2W4ZW52_9BACT</name>
<protein>
    <recommendedName>
        <fullName evidence="3 5">Flagellar basal-body rod protein FlgG</fullName>
    </recommendedName>
</protein>
<keyword evidence="10" id="KW-0966">Cell projection</keyword>
<evidence type="ECO:0000256" key="1">
    <source>
        <dbReference type="ARBA" id="ARBA00004117"/>
    </source>
</evidence>
<feature type="domain" description="Flagellar basal body rod protein N-terminal" evidence="7">
    <location>
        <begin position="5"/>
        <end position="35"/>
    </location>
</feature>
<comment type="subcellular location">
    <subcellularLocation>
        <location evidence="1 6">Bacterial flagellum basal body</location>
    </subcellularLocation>
</comment>
<dbReference type="Pfam" id="PF22692">
    <property type="entry name" value="LlgE_F_G_D1"/>
    <property type="match status" value="1"/>
</dbReference>
<evidence type="ECO:0000256" key="3">
    <source>
        <dbReference type="ARBA" id="ARBA00017948"/>
    </source>
</evidence>
<dbReference type="InterPro" id="IPR010930">
    <property type="entry name" value="Flg_bb/hook_C_dom"/>
</dbReference>
<sequence length="262" mass="28135">MLRSLDIGSTGMLAQQMNVDVISNNIANTTTSGFKRQRAEFHDLIYQNKQRPGAQTSDTGTIAPSGMQFGLGVGLGSIYRLHEQGTIKMTENPLDLAITGEGYFQIEMPNGDTAYTRSGVFQLNENGELVTAQGYLVQPGITVPQDAEDIVINQSGEVLVKQPGAVAMANVGQLQLASFVNTGGLEGIGDTLFLETDASGPAIVGNPAEEYYGQIRQGALENSNVNVVEEITNLITAQRAYEMNSKIITASDEMLQTVTQLR</sequence>
<dbReference type="EMBL" id="QFNK01000111">
    <property type="protein sequence ID" value="PZO86520.1"/>
    <property type="molecule type" value="Genomic_DNA"/>
</dbReference>
<dbReference type="Pfam" id="PF00460">
    <property type="entry name" value="Flg_bb_rod"/>
    <property type="match status" value="1"/>
</dbReference>
<organism evidence="10 11">
    <name type="scientific">Micavibrio aeruginosavorus</name>
    <dbReference type="NCBI Taxonomy" id="349221"/>
    <lineage>
        <taxon>Bacteria</taxon>
        <taxon>Pseudomonadati</taxon>
        <taxon>Bdellovibrionota</taxon>
        <taxon>Bdellovibrionia</taxon>
        <taxon>Bdellovibrionales</taxon>
        <taxon>Pseudobdellovibrionaceae</taxon>
        <taxon>Micavibrio</taxon>
    </lineage>
</organism>